<evidence type="ECO:0000256" key="5">
    <source>
        <dbReference type="ARBA" id="ARBA00022725"/>
    </source>
</evidence>
<comment type="caution">
    <text evidence="10">Lacks conserved residue(s) required for the propagation of feature annotation.</text>
</comment>
<keyword evidence="3 10" id="KW-0716">Sensory transduction</keyword>
<dbReference type="OrthoDB" id="6597368at2759"/>
<dbReference type="GO" id="GO:0007165">
    <property type="term" value="P:signal transduction"/>
    <property type="evidence" value="ECO:0007669"/>
    <property type="project" value="UniProtKB-KW"/>
</dbReference>
<dbReference type="Proteomes" id="UP000639338">
    <property type="component" value="Unassembled WGS sequence"/>
</dbReference>
<keyword evidence="6 10" id="KW-1133">Transmembrane helix</keyword>
<feature type="transmembrane region" description="Helical" evidence="10">
    <location>
        <begin position="124"/>
        <end position="146"/>
    </location>
</feature>
<keyword evidence="12" id="KW-1185">Reference proteome</keyword>
<keyword evidence="2" id="KW-1003">Cell membrane</keyword>
<comment type="caution">
    <text evidence="11">The sequence shown here is derived from an EMBL/GenBank/DDBJ whole genome shotgun (WGS) entry which is preliminary data.</text>
</comment>
<dbReference type="PANTHER" id="PTHR21137:SF35">
    <property type="entry name" value="ODORANT RECEPTOR 19A-RELATED"/>
    <property type="match status" value="1"/>
</dbReference>
<accession>A0A834XWB3</accession>
<comment type="similarity">
    <text evidence="10">Belongs to the insect chemoreceptor superfamily. Heteromeric odorant receptor channel (TC 1.A.69) family.</text>
</comment>
<keyword evidence="9 10" id="KW-0807">Transducer</keyword>
<dbReference type="GO" id="GO:0005886">
    <property type="term" value="C:plasma membrane"/>
    <property type="evidence" value="ECO:0007669"/>
    <property type="project" value="UniProtKB-SubCell"/>
</dbReference>
<evidence type="ECO:0000256" key="1">
    <source>
        <dbReference type="ARBA" id="ARBA00004651"/>
    </source>
</evidence>
<dbReference type="GO" id="GO:0005549">
    <property type="term" value="F:odorant binding"/>
    <property type="evidence" value="ECO:0007669"/>
    <property type="project" value="InterPro"/>
</dbReference>
<name>A0A834XWB3_APHGI</name>
<evidence type="ECO:0000313" key="12">
    <source>
        <dbReference type="Proteomes" id="UP000639338"/>
    </source>
</evidence>
<keyword evidence="7 10" id="KW-0472">Membrane</keyword>
<dbReference type="EMBL" id="JACMRX010000004">
    <property type="protein sequence ID" value="KAF7991996.1"/>
    <property type="molecule type" value="Genomic_DNA"/>
</dbReference>
<keyword evidence="8 10" id="KW-0675">Receptor</keyword>
<gene>
    <name evidence="11" type="ORF">HCN44_010816</name>
</gene>
<evidence type="ECO:0000256" key="6">
    <source>
        <dbReference type="ARBA" id="ARBA00022989"/>
    </source>
</evidence>
<evidence type="ECO:0000256" key="8">
    <source>
        <dbReference type="ARBA" id="ARBA00023170"/>
    </source>
</evidence>
<sequence length="388" mass="45108">MNNSTLVENFLLFSFTGIWRPTSWKNGWKKNLYNLYSVLTIFLCYWFTISEILVIIFVKNNISDFINITFLLFTMIAVCSKMTNIIIKRKAIIKVIKCLNIGPFKIQNNKEKYIQNKYKKISRYIFFFYMALLEVTTTLFVLGTVFQDRPDRTLPFRAWMPYKFNNNKIYKFSYVQQLVTIAIAANVNIGFDTFFLGVMTEICGQVNMLKYRIQNLLDQMCEAEDKKKLSKIQLSEYENKIADCIEYHLAILRLAKYANSIFSSVVFIQYSLSSIVLCTSIYQVSQASLFSPEFIASTTYVAAMFSQIFMYCIAGHMVTHEFDDLGNAIYDTNWFGVNFNTRKSMTLMMAKCLKPVIIQSGYIVNLSLDSFKSLLKLSYTAYTMLQQS</sequence>
<dbReference type="Pfam" id="PF02949">
    <property type="entry name" value="7tm_6"/>
    <property type="match status" value="1"/>
</dbReference>
<dbReference type="AlphaFoldDB" id="A0A834XWB3"/>
<comment type="subcellular location">
    <subcellularLocation>
        <location evidence="1 10">Cell membrane</location>
        <topology evidence="1 10">Multi-pass membrane protein</topology>
    </subcellularLocation>
</comment>
<evidence type="ECO:0000256" key="3">
    <source>
        <dbReference type="ARBA" id="ARBA00022606"/>
    </source>
</evidence>
<evidence type="ECO:0000256" key="7">
    <source>
        <dbReference type="ARBA" id="ARBA00023136"/>
    </source>
</evidence>
<feature type="transmembrane region" description="Helical" evidence="10">
    <location>
        <begin position="261"/>
        <end position="282"/>
    </location>
</feature>
<proteinExistence type="inferred from homology"/>
<evidence type="ECO:0000256" key="2">
    <source>
        <dbReference type="ARBA" id="ARBA00022475"/>
    </source>
</evidence>
<dbReference type="GO" id="GO:0004984">
    <property type="term" value="F:olfactory receptor activity"/>
    <property type="evidence" value="ECO:0007669"/>
    <property type="project" value="InterPro"/>
</dbReference>
<dbReference type="PANTHER" id="PTHR21137">
    <property type="entry name" value="ODORANT RECEPTOR"/>
    <property type="match status" value="1"/>
</dbReference>
<evidence type="ECO:0000256" key="4">
    <source>
        <dbReference type="ARBA" id="ARBA00022692"/>
    </source>
</evidence>
<feature type="transmembrane region" description="Helical" evidence="10">
    <location>
        <begin position="174"/>
        <end position="198"/>
    </location>
</feature>
<feature type="transmembrane region" description="Helical" evidence="10">
    <location>
        <begin position="65"/>
        <end position="87"/>
    </location>
</feature>
<organism evidence="11 12">
    <name type="scientific">Aphidius gifuensis</name>
    <name type="common">Parasitoid wasp</name>
    <dbReference type="NCBI Taxonomy" id="684658"/>
    <lineage>
        <taxon>Eukaryota</taxon>
        <taxon>Metazoa</taxon>
        <taxon>Ecdysozoa</taxon>
        <taxon>Arthropoda</taxon>
        <taxon>Hexapoda</taxon>
        <taxon>Insecta</taxon>
        <taxon>Pterygota</taxon>
        <taxon>Neoptera</taxon>
        <taxon>Endopterygota</taxon>
        <taxon>Hymenoptera</taxon>
        <taxon>Apocrita</taxon>
        <taxon>Ichneumonoidea</taxon>
        <taxon>Braconidae</taxon>
        <taxon>Aphidiinae</taxon>
        <taxon>Aphidius</taxon>
    </lineage>
</organism>
<evidence type="ECO:0000256" key="9">
    <source>
        <dbReference type="ARBA" id="ARBA00023224"/>
    </source>
</evidence>
<dbReference type="InterPro" id="IPR004117">
    <property type="entry name" value="7tm6_olfct_rcpt"/>
</dbReference>
<reference evidence="11 12" key="1">
    <citation type="submission" date="2020-08" db="EMBL/GenBank/DDBJ databases">
        <title>Aphidius gifuensis genome sequencing and assembly.</title>
        <authorList>
            <person name="Du Z."/>
        </authorList>
    </citation>
    <scope>NUCLEOTIDE SEQUENCE [LARGE SCALE GENOMIC DNA]</scope>
    <source>
        <strain evidence="11">YNYX2018</strain>
        <tissue evidence="11">Adults</tissue>
    </source>
</reference>
<evidence type="ECO:0000313" key="11">
    <source>
        <dbReference type="EMBL" id="KAF7991996.1"/>
    </source>
</evidence>
<feature type="transmembrane region" description="Helical" evidence="10">
    <location>
        <begin position="35"/>
        <end position="59"/>
    </location>
</feature>
<evidence type="ECO:0000256" key="10">
    <source>
        <dbReference type="RuleBase" id="RU351113"/>
    </source>
</evidence>
<protein>
    <recommendedName>
        <fullName evidence="10">Odorant receptor</fullName>
    </recommendedName>
</protein>
<feature type="transmembrane region" description="Helical" evidence="10">
    <location>
        <begin position="294"/>
        <end position="314"/>
    </location>
</feature>
<keyword evidence="4 10" id="KW-0812">Transmembrane</keyword>
<keyword evidence="5 10" id="KW-0552">Olfaction</keyword>